<proteinExistence type="predicted"/>
<organism evidence="1 2">
    <name type="scientific">Stephanodiscus triporus</name>
    <dbReference type="NCBI Taxonomy" id="2934178"/>
    <lineage>
        <taxon>Eukaryota</taxon>
        <taxon>Sar</taxon>
        <taxon>Stramenopiles</taxon>
        <taxon>Ochrophyta</taxon>
        <taxon>Bacillariophyta</taxon>
        <taxon>Coscinodiscophyceae</taxon>
        <taxon>Thalassiosirophycidae</taxon>
        <taxon>Stephanodiscales</taxon>
        <taxon>Stephanodiscaceae</taxon>
        <taxon>Stephanodiscus</taxon>
    </lineage>
</organism>
<keyword evidence="2" id="KW-1185">Reference proteome</keyword>
<gene>
    <name evidence="1" type="ORF">ACHAW5_004505</name>
</gene>
<reference evidence="1 2" key="1">
    <citation type="submission" date="2024-10" db="EMBL/GenBank/DDBJ databases">
        <title>Updated reference genomes for cyclostephanoid diatoms.</title>
        <authorList>
            <person name="Roberts W.R."/>
            <person name="Alverson A.J."/>
        </authorList>
    </citation>
    <scope>NUCLEOTIDE SEQUENCE [LARGE SCALE GENOMIC DNA]</scope>
    <source>
        <strain evidence="1 2">AJA276-08</strain>
    </source>
</reference>
<evidence type="ECO:0000313" key="1">
    <source>
        <dbReference type="EMBL" id="KAL3771296.1"/>
    </source>
</evidence>
<protein>
    <submittedName>
        <fullName evidence="1">Uncharacterized protein</fullName>
    </submittedName>
</protein>
<dbReference type="AlphaFoldDB" id="A0ABD3N8E1"/>
<sequence length="90" mass="10366">MKELTTDLLAHISDAESVSRLLQSNEDFLLEQLINLDAVLEPDSVLSSDMSREERFERYRQVMEERIENARAPAAKKALGALKDFVWSRK</sequence>
<comment type="caution">
    <text evidence="1">The sequence shown here is derived from an EMBL/GenBank/DDBJ whole genome shotgun (WGS) entry which is preliminary data.</text>
</comment>
<dbReference type="EMBL" id="JALLAZ020001607">
    <property type="protein sequence ID" value="KAL3771296.1"/>
    <property type="molecule type" value="Genomic_DNA"/>
</dbReference>
<evidence type="ECO:0000313" key="2">
    <source>
        <dbReference type="Proteomes" id="UP001530315"/>
    </source>
</evidence>
<accession>A0ABD3N8E1</accession>
<dbReference type="Proteomes" id="UP001530315">
    <property type="component" value="Unassembled WGS sequence"/>
</dbReference>
<name>A0ABD3N8E1_9STRA</name>